<feature type="domain" description="OmpA-like" evidence="3">
    <location>
        <begin position="193"/>
        <end position="316"/>
    </location>
</feature>
<feature type="region of interest" description="Disordered" evidence="2">
    <location>
        <begin position="1"/>
        <end position="30"/>
    </location>
</feature>
<organism evidence="4 5">
    <name type="scientific">Chitinophaga ginsengisegetis</name>
    <dbReference type="NCBI Taxonomy" id="393003"/>
    <lineage>
        <taxon>Bacteria</taxon>
        <taxon>Pseudomonadati</taxon>
        <taxon>Bacteroidota</taxon>
        <taxon>Chitinophagia</taxon>
        <taxon>Chitinophagales</taxon>
        <taxon>Chitinophagaceae</taxon>
        <taxon>Chitinophaga</taxon>
    </lineage>
</organism>
<reference evidence="4 5" key="1">
    <citation type="submission" date="2017-02" db="EMBL/GenBank/DDBJ databases">
        <authorList>
            <person name="Peterson S.W."/>
        </authorList>
    </citation>
    <scope>NUCLEOTIDE SEQUENCE [LARGE SCALE GENOMIC DNA]</scope>
    <source>
        <strain evidence="4 5">DSM 18108</strain>
    </source>
</reference>
<dbReference type="PROSITE" id="PS51123">
    <property type="entry name" value="OMPA_2"/>
    <property type="match status" value="1"/>
</dbReference>
<dbReference type="Proteomes" id="UP000190166">
    <property type="component" value="Unassembled WGS sequence"/>
</dbReference>
<evidence type="ECO:0000256" key="2">
    <source>
        <dbReference type="SAM" id="MobiDB-lite"/>
    </source>
</evidence>
<dbReference type="GO" id="GO:0016020">
    <property type="term" value="C:membrane"/>
    <property type="evidence" value="ECO:0007669"/>
    <property type="project" value="UniProtKB-UniRule"/>
</dbReference>
<dbReference type="RefSeq" id="WP_079472161.1">
    <property type="nucleotide sequence ID" value="NZ_FUZZ01000004.1"/>
</dbReference>
<dbReference type="Gene3D" id="3.30.1330.60">
    <property type="entry name" value="OmpA-like domain"/>
    <property type="match status" value="1"/>
</dbReference>
<dbReference type="AlphaFoldDB" id="A0A1T5P8M1"/>
<dbReference type="Pfam" id="PF00691">
    <property type="entry name" value="OmpA"/>
    <property type="match status" value="1"/>
</dbReference>
<dbReference type="InterPro" id="IPR025295">
    <property type="entry name" value="eCIS_core_dom"/>
</dbReference>
<keyword evidence="5" id="KW-1185">Reference proteome</keyword>
<proteinExistence type="predicted"/>
<gene>
    <name evidence="4" type="ORF">SAMN05660461_4894</name>
</gene>
<name>A0A1T5P8M1_9BACT</name>
<sequence>MSIKTLQPANIQREGASHASGLKQPAATPFWGKPAAQSFFQPAIQRKCAHCEEEEKKNNVQRKEASPAAISPTAVESNINSTKGQGEGLKGDTLQEMNGAFGADFSKVKIHTGNNAAGLNRQLNAQAFTTGNDIYFNEGKYAPGSSSGKHLLAHELTHTLQQGQGTTGIARQVAPVKEHGDLSQVPATLACPVDTSTPRVEDSYPFTVSSSGLSPANQRLISGFAANWHRLGASATVRIDGFASVDGSDPFNWELSCHRAQAVRDEMITPSDGSPGIGAGFISIFAHGETNHFSRTDPVANRVAVISSVVPVPPPPPPGPTPPVTPERKCGPNVTSEIARVWAQVQSNFNSWGFTDKLNACRYLIQPVIVGSGGPELNKDAFDTFGLFLNTAGWTQQGPYHPPCGVPGSTGDPCWSRDPLHEADDVCSNTVQTGSGCWKSGTVNYGTYGIMMRLCNGFISPIGFLPPPFGMLSGAFSYASMVALITAYKLYDHENPMDPIAWASATYNGGPSGVPSGGNKPNCPATCNVPFTTPSFDYVWEPVRQRSSLNAAPYGYPCTTP</sequence>
<dbReference type="SUPFAM" id="SSF103088">
    <property type="entry name" value="OmpA-like"/>
    <property type="match status" value="1"/>
</dbReference>
<feature type="compositionally biased region" description="Polar residues" evidence="2">
    <location>
        <begin position="1"/>
        <end position="10"/>
    </location>
</feature>
<evidence type="ECO:0000256" key="1">
    <source>
        <dbReference type="PROSITE-ProRule" id="PRU00473"/>
    </source>
</evidence>
<dbReference type="STRING" id="393003.SAMN05660461_4894"/>
<evidence type="ECO:0000313" key="4">
    <source>
        <dbReference type="EMBL" id="SKD09016.1"/>
    </source>
</evidence>
<keyword evidence="1" id="KW-0472">Membrane</keyword>
<dbReference type="EMBL" id="FUZZ01000004">
    <property type="protein sequence ID" value="SKD09016.1"/>
    <property type="molecule type" value="Genomic_DNA"/>
</dbReference>
<accession>A0A1T5P8M1</accession>
<evidence type="ECO:0000259" key="3">
    <source>
        <dbReference type="PROSITE" id="PS51123"/>
    </source>
</evidence>
<feature type="compositionally biased region" description="Polar residues" evidence="2">
    <location>
        <begin position="74"/>
        <end position="84"/>
    </location>
</feature>
<feature type="region of interest" description="Disordered" evidence="2">
    <location>
        <begin position="57"/>
        <end position="94"/>
    </location>
</feature>
<dbReference type="InterPro" id="IPR036737">
    <property type="entry name" value="OmpA-like_sf"/>
</dbReference>
<protein>
    <submittedName>
        <fullName evidence="4">OmpA family protein</fullName>
    </submittedName>
</protein>
<feature type="compositionally biased region" description="Pro residues" evidence="2">
    <location>
        <begin position="311"/>
        <end position="325"/>
    </location>
</feature>
<feature type="region of interest" description="Disordered" evidence="2">
    <location>
        <begin position="311"/>
        <end position="331"/>
    </location>
</feature>
<evidence type="ECO:0000313" key="5">
    <source>
        <dbReference type="Proteomes" id="UP000190166"/>
    </source>
</evidence>
<dbReference type="Pfam" id="PF13699">
    <property type="entry name" value="eCIS_core"/>
    <property type="match status" value="1"/>
</dbReference>
<dbReference type="InterPro" id="IPR006665">
    <property type="entry name" value="OmpA-like"/>
</dbReference>